<feature type="compositionally biased region" description="Low complexity" evidence="1">
    <location>
        <begin position="337"/>
        <end position="352"/>
    </location>
</feature>
<feature type="compositionally biased region" description="Low complexity" evidence="1">
    <location>
        <begin position="525"/>
        <end position="543"/>
    </location>
</feature>
<feature type="compositionally biased region" description="Low complexity" evidence="1">
    <location>
        <begin position="63"/>
        <end position="78"/>
    </location>
</feature>
<protein>
    <recommendedName>
        <fullName evidence="2">Ysc84 actin-binding domain-containing protein</fullName>
    </recommendedName>
</protein>
<dbReference type="PANTHER" id="PTHR15629">
    <property type="entry name" value="SH3YL1 PROTEIN"/>
    <property type="match status" value="1"/>
</dbReference>
<accession>A0AA97NTC1</accession>
<feature type="compositionally biased region" description="Low complexity" evidence="1">
    <location>
        <begin position="576"/>
        <end position="589"/>
    </location>
</feature>
<feature type="region of interest" description="Disordered" evidence="1">
    <location>
        <begin position="1"/>
        <end position="78"/>
    </location>
</feature>
<feature type="domain" description="Ysc84 actin-binding" evidence="2">
    <location>
        <begin position="266"/>
        <end position="457"/>
    </location>
</feature>
<feature type="region of interest" description="Disordered" evidence="1">
    <location>
        <begin position="331"/>
        <end position="388"/>
    </location>
</feature>
<proteinExistence type="predicted"/>
<dbReference type="Pfam" id="PF04366">
    <property type="entry name" value="Ysc84"/>
    <property type="match status" value="1"/>
</dbReference>
<evidence type="ECO:0000256" key="1">
    <source>
        <dbReference type="SAM" id="MobiDB-lite"/>
    </source>
</evidence>
<feature type="region of interest" description="Disordered" evidence="1">
    <location>
        <begin position="182"/>
        <end position="202"/>
    </location>
</feature>
<feature type="compositionally biased region" description="Pro residues" evidence="1">
    <location>
        <begin position="544"/>
        <end position="554"/>
    </location>
</feature>
<organism evidence="3">
    <name type="scientific">Pyricularia oryzae (strain Y34)</name>
    <name type="common">Rice blast fungus</name>
    <name type="synonym">Magnaporthe oryzae</name>
    <dbReference type="NCBI Taxonomy" id="1143189"/>
    <lineage>
        <taxon>Eukaryota</taxon>
        <taxon>Fungi</taxon>
        <taxon>Dikarya</taxon>
        <taxon>Ascomycota</taxon>
        <taxon>Pezizomycotina</taxon>
        <taxon>Sordariomycetes</taxon>
        <taxon>Sordariomycetidae</taxon>
        <taxon>Magnaporthales</taxon>
        <taxon>Pyriculariaceae</taxon>
        <taxon>Pyricularia</taxon>
    </lineage>
</organism>
<dbReference type="EMBL" id="JH793578">
    <property type="protein sequence ID" value="ELQ35955.1"/>
    <property type="molecule type" value="Genomic_DNA"/>
</dbReference>
<gene>
    <name evidence="3" type="ORF">OOU_Y34scaffold00677g4</name>
</gene>
<dbReference type="InterPro" id="IPR007461">
    <property type="entry name" value="Ysc84_actin-binding"/>
</dbReference>
<dbReference type="PANTHER" id="PTHR15629:SF8">
    <property type="entry name" value="DUF500 DOMAIN PROTEIN (AFU_ORTHOLOGUE AFUA_5G07310)"/>
    <property type="match status" value="1"/>
</dbReference>
<dbReference type="InterPro" id="IPR051702">
    <property type="entry name" value="SH3_domain_YSC84-like"/>
</dbReference>
<name>A0AA97NTC1_PYRO3</name>
<evidence type="ECO:0000259" key="2">
    <source>
        <dbReference type="Pfam" id="PF04366"/>
    </source>
</evidence>
<dbReference type="Proteomes" id="UP000011086">
    <property type="component" value="Unassembled WGS sequence"/>
</dbReference>
<dbReference type="AlphaFoldDB" id="A0AA97NTC1"/>
<feature type="compositionally biased region" description="Polar residues" evidence="1">
    <location>
        <begin position="376"/>
        <end position="386"/>
    </location>
</feature>
<evidence type="ECO:0000313" key="3">
    <source>
        <dbReference type="EMBL" id="ELQ35955.1"/>
    </source>
</evidence>
<sequence length="635" mass="63675">MSAPPPMSGANSEKPPVGQPAASQQTPSYNPANLAFAGPQRVESDIYNVEDNKTSSATHPGYAAGQTPAAGSAAAPAAPAAEAKPAKMGWADKLSAFGKKHTTPAPAAGAVDASGQQKPAKMGWADQLTSFGMKAAGPINAFANKMGAEAFLPDTMDKECEKAARILRAFCKEGVYTDTATLPAPATQPKPEAGTTAAPGKDAASKIKKDRTLLHIPSKVISRAVGLAIFTTARMGYMATGATGSGVLIARLPDGRWSPPSGIQVHTLGAGFVIGVDIYDCVVVINTKEALEAFTRTRMSLGTDLAVVAGPWGAGGSVDVAAPEGDFLKKKDKGKEAAAAQSGQPGQPGAAPDNLAPGAAGQPPVVLDNPSGGKSGSNSRQPSPFRQNMKPVYSYVKSRGFYAGVQVDGTVVTERKDANAAFYGVQGVTVAQILKGEVPPAAGTAWDRHAKALHDIVRGAEGFSAGDQMDPPSTLMSQMNVGGGAAAAAAAAAPVASHAVPGAPPTKAQEAGYQVPPPPASTMDPPGSSAAPVAPAAPPSMTTFPPPPPGPPPANSGAPAAPPAEMNWKEREAAAERAAAQAGASQSGAPPGYSEFAAPPPGGNAGSGSGSTELPPAYVDDGQPKPGVGDSKTGH</sequence>
<feature type="compositionally biased region" description="Polar residues" evidence="1">
    <location>
        <begin position="21"/>
        <end position="31"/>
    </location>
</feature>
<feature type="region of interest" description="Disordered" evidence="1">
    <location>
        <begin position="498"/>
        <end position="635"/>
    </location>
</feature>
<reference evidence="3" key="1">
    <citation type="journal article" date="2012" name="PLoS Genet.">
        <title>Comparative analysis of the genomes of two field isolates of the rice blast fungus Magnaporthe oryzae.</title>
        <authorList>
            <person name="Xue M."/>
            <person name="Yang J."/>
            <person name="Li Z."/>
            <person name="Hu S."/>
            <person name="Yao N."/>
            <person name="Dean R.A."/>
            <person name="Zhao W."/>
            <person name="Shen M."/>
            <person name="Zhang H."/>
            <person name="Li C."/>
            <person name="Liu L."/>
            <person name="Cao L."/>
            <person name="Xu X."/>
            <person name="Xing Y."/>
            <person name="Hsiang T."/>
            <person name="Zhang Z."/>
            <person name="Xu J.R."/>
            <person name="Peng Y.L."/>
        </authorList>
    </citation>
    <scope>NUCLEOTIDE SEQUENCE</scope>
    <source>
        <strain evidence="3">Y34</strain>
    </source>
</reference>
<dbReference type="GO" id="GO:0035091">
    <property type="term" value="F:phosphatidylinositol binding"/>
    <property type="evidence" value="ECO:0007669"/>
    <property type="project" value="TreeGrafter"/>
</dbReference>